<dbReference type="InterPro" id="IPR001732">
    <property type="entry name" value="UDP-Glc/GDP-Man_DH_N"/>
</dbReference>
<dbReference type="SMART" id="SM00984">
    <property type="entry name" value="UDPG_MGDP_dh_C"/>
    <property type="match status" value="1"/>
</dbReference>
<dbReference type="Gene3D" id="1.20.5.100">
    <property type="entry name" value="Cytochrome c1, transmembrane anchor, C-terminal"/>
    <property type="match status" value="1"/>
</dbReference>
<evidence type="ECO:0000256" key="5">
    <source>
        <dbReference type="ARBA" id="ARBA00023027"/>
    </source>
</evidence>
<dbReference type="GO" id="GO:0006065">
    <property type="term" value="P:UDP-glucuronate biosynthetic process"/>
    <property type="evidence" value="ECO:0007669"/>
    <property type="project" value="UniProtKB-UniPathway"/>
</dbReference>
<dbReference type="GO" id="GO:0003979">
    <property type="term" value="F:UDP-glucose 6-dehydrogenase activity"/>
    <property type="evidence" value="ECO:0007669"/>
    <property type="project" value="UniProtKB-EC"/>
</dbReference>
<evidence type="ECO:0000256" key="9">
    <source>
        <dbReference type="PIRSR" id="PIRSR500134-2"/>
    </source>
</evidence>
<gene>
    <name evidence="12" type="ORF">BDV29DRAFT_200105</name>
</gene>
<dbReference type="Gene3D" id="3.40.50.720">
    <property type="entry name" value="NAD(P)-binding Rossmann-like Domain"/>
    <property type="match status" value="2"/>
</dbReference>
<dbReference type="InterPro" id="IPR014027">
    <property type="entry name" value="UDP-Glc/GDP-Man_DH_C"/>
</dbReference>
<name>A0A5N5X6U7_9EURO</name>
<feature type="active site" description="Nucleophile" evidence="8">
    <location>
        <position position="302"/>
    </location>
</feature>
<dbReference type="Pfam" id="PF00984">
    <property type="entry name" value="UDPG_MGDP_dh"/>
    <property type="match status" value="1"/>
</dbReference>
<feature type="binding site" evidence="10">
    <location>
        <position position="34"/>
    </location>
    <ligand>
        <name>NAD(+)</name>
        <dbReference type="ChEBI" id="CHEBI:57540"/>
    </ligand>
</feature>
<evidence type="ECO:0000313" key="13">
    <source>
        <dbReference type="Proteomes" id="UP000326565"/>
    </source>
</evidence>
<feature type="binding site" evidence="10">
    <location>
        <position position="39"/>
    </location>
    <ligand>
        <name>NAD(+)</name>
        <dbReference type="ChEBI" id="CHEBI:57540"/>
    </ligand>
</feature>
<dbReference type="PANTHER" id="PTHR11374">
    <property type="entry name" value="UDP-GLUCOSE DEHYDROGENASE/UDP-MANNAC DEHYDROGENASE"/>
    <property type="match status" value="1"/>
</dbReference>
<feature type="domain" description="UDP-glucose/GDP-mannose dehydrogenase C-terminal" evidence="11">
    <location>
        <begin position="358"/>
        <end position="498"/>
    </location>
</feature>
<comment type="similarity">
    <text evidence="2 7">Belongs to the UDP-glucose/GDP-mannose dehydrogenase family.</text>
</comment>
<evidence type="ECO:0000256" key="1">
    <source>
        <dbReference type="ARBA" id="ARBA00004701"/>
    </source>
</evidence>
<sequence>MTHHVACIGAGFVGGPLGVIIAYQCPTIRVSVVDKDQGRIDAWNSTSPPFYEPGLEDLLATIRQRTIESSGPLEDFERQSIENNLSALQQAQSNLQFSTDVNSAIQEADIIFLCVDTPTRSSGSGKGCAPDLTNVQSAVRTIAQVANSNKIVVEKSTIPCGTSAMLRDLLHACSCHQVRFEVLSNPEFMSEGNAIADLLSPARVLIGSQQTPAGRDAAEVLAALYRKWIPPASILTMDCWSSELAKLAANAMLAQRISNVNSLSAICEATNANVDSVAVACGFDPRIGSHMLQSGIGWGGSCFQKDILDLVYIARSLNLDHIANYWASVIEMNDYQQNRFLQRVVSCMYGSVAGRMISVLGFTFKENTSDTNNSPAISVVKGLLDEGAIVSIYDPMAPSSQILATLRLPEAELERLQICQSPYEACYSADAIIVGTGWDEFRTSSEHPVAEPYLTMNGTNSASLTPPLEKPGRLDWTQIVYRMREPKFVFDGRNVLDGEFLAKLGCRYVRVGSASAWDTVGPSNNKIYV</sequence>
<dbReference type="InterPro" id="IPR028356">
    <property type="entry name" value="UDPglc_DH_euk"/>
</dbReference>
<dbReference type="InterPro" id="IPR008927">
    <property type="entry name" value="6-PGluconate_DH-like_C_sf"/>
</dbReference>
<feature type="binding site" evidence="10">
    <location>
        <position position="157"/>
    </location>
    <ligand>
        <name>NAD(+)</name>
        <dbReference type="ChEBI" id="CHEBI:57540"/>
    </ligand>
</feature>
<evidence type="ECO:0000259" key="11">
    <source>
        <dbReference type="SMART" id="SM00984"/>
    </source>
</evidence>
<evidence type="ECO:0000256" key="8">
    <source>
        <dbReference type="PIRSR" id="PIRSR500134-1"/>
    </source>
</evidence>
<dbReference type="EMBL" id="ML732180">
    <property type="protein sequence ID" value="KAB8076463.1"/>
    <property type="molecule type" value="Genomic_DNA"/>
</dbReference>
<organism evidence="12 13">
    <name type="scientific">Aspergillus leporis</name>
    <dbReference type="NCBI Taxonomy" id="41062"/>
    <lineage>
        <taxon>Eukaryota</taxon>
        <taxon>Fungi</taxon>
        <taxon>Dikarya</taxon>
        <taxon>Ascomycota</taxon>
        <taxon>Pezizomycotina</taxon>
        <taxon>Eurotiomycetes</taxon>
        <taxon>Eurotiomycetidae</taxon>
        <taxon>Eurotiales</taxon>
        <taxon>Aspergillaceae</taxon>
        <taxon>Aspergillus</taxon>
        <taxon>Aspergillus subgen. Circumdati</taxon>
    </lineage>
</organism>
<feature type="binding site" evidence="10">
    <location>
        <position position="305"/>
    </location>
    <ligand>
        <name>NAD(+)</name>
        <dbReference type="ChEBI" id="CHEBI:57540"/>
    </ligand>
</feature>
<dbReference type="EC" id="1.1.1.22" evidence="3 7"/>
<proteinExistence type="inferred from homology"/>
<evidence type="ECO:0000256" key="7">
    <source>
        <dbReference type="PIRNR" id="PIRNR000124"/>
    </source>
</evidence>
<reference evidence="12 13" key="1">
    <citation type="submission" date="2019-04" db="EMBL/GenBank/DDBJ databases">
        <title>Friends and foes A comparative genomics study of 23 Aspergillus species from section Flavi.</title>
        <authorList>
            <consortium name="DOE Joint Genome Institute"/>
            <person name="Kjaerbolling I."/>
            <person name="Vesth T."/>
            <person name="Frisvad J.C."/>
            <person name="Nybo J.L."/>
            <person name="Theobald S."/>
            <person name="Kildgaard S."/>
            <person name="Isbrandt T."/>
            <person name="Kuo A."/>
            <person name="Sato A."/>
            <person name="Lyhne E.K."/>
            <person name="Kogle M.E."/>
            <person name="Wiebenga A."/>
            <person name="Kun R.S."/>
            <person name="Lubbers R.J."/>
            <person name="Makela M.R."/>
            <person name="Barry K."/>
            <person name="Chovatia M."/>
            <person name="Clum A."/>
            <person name="Daum C."/>
            <person name="Haridas S."/>
            <person name="He G."/>
            <person name="LaButti K."/>
            <person name="Lipzen A."/>
            <person name="Mondo S."/>
            <person name="Riley R."/>
            <person name="Salamov A."/>
            <person name="Simmons B.A."/>
            <person name="Magnuson J.K."/>
            <person name="Henrissat B."/>
            <person name="Mortensen U.H."/>
            <person name="Larsen T.O."/>
            <person name="Devries R.P."/>
            <person name="Grigoriev I.V."/>
            <person name="Machida M."/>
            <person name="Baker S.E."/>
            <person name="Andersen M.R."/>
        </authorList>
    </citation>
    <scope>NUCLEOTIDE SEQUENCE [LARGE SCALE GENOMIC DNA]</scope>
    <source>
        <strain evidence="12 13">CBS 151.66</strain>
    </source>
</reference>
<dbReference type="SUPFAM" id="SSF52413">
    <property type="entry name" value="UDP-glucose/GDP-mannose dehydrogenase C-terminal domain"/>
    <property type="match status" value="1"/>
</dbReference>
<evidence type="ECO:0000313" key="12">
    <source>
        <dbReference type="EMBL" id="KAB8076463.1"/>
    </source>
</evidence>
<dbReference type="InterPro" id="IPR036291">
    <property type="entry name" value="NAD(P)-bd_dom_sf"/>
</dbReference>
<dbReference type="PIRSF" id="PIRSF500134">
    <property type="entry name" value="UDPglc_DH_bac"/>
    <property type="match status" value="1"/>
</dbReference>
<feature type="binding site" evidence="10">
    <location>
        <position position="191"/>
    </location>
    <ligand>
        <name>NAD(+)</name>
        <dbReference type="ChEBI" id="CHEBI:57540"/>
    </ligand>
</feature>
<dbReference type="Proteomes" id="UP000326565">
    <property type="component" value="Unassembled WGS sequence"/>
</dbReference>
<feature type="binding site" evidence="9">
    <location>
        <begin position="188"/>
        <end position="191"/>
    </location>
    <ligand>
        <name>substrate</name>
    </ligand>
</feature>
<evidence type="ECO:0000256" key="4">
    <source>
        <dbReference type="ARBA" id="ARBA00023002"/>
    </source>
</evidence>
<dbReference type="OrthoDB" id="5059218at2759"/>
<dbReference type="PIRSF" id="PIRSF000124">
    <property type="entry name" value="UDPglc_GDPman_dh"/>
    <property type="match status" value="1"/>
</dbReference>
<evidence type="ECO:0000256" key="10">
    <source>
        <dbReference type="PIRSR" id="PIRSR500134-3"/>
    </source>
</evidence>
<dbReference type="Pfam" id="PF03721">
    <property type="entry name" value="UDPG_MGDP_dh_N"/>
    <property type="match status" value="2"/>
</dbReference>
<evidence type="ECO:0000256" key="2">
    <source>
        <dbReference type="ARBA" id="ARBA00006601"/>
    </source>
</evidence>
<dbReference type="AlphaFoldDB" id="A0A5N5X6U7"/>
<keyword evidence="4 7" id="KW-0560">Oxidoreductase</keyword>
<accession>A0A5N5X6U7</accession>
<dbReference type="InterPro" id="IPR036220">
    <property type="entry name" value="UDP-Glc/GDP-Man_DH_C_sf"/>
</dbReference>
<dbReference type="GO" id="GO:0005634">
    <property type="term" value="C:nucleus"/>
    <property type="evidence" value="ECO:0007669"/>
    <property type="project" value="TreeGrafter"/>
</dbReference>
<dbReference type="GO" id="GO:0006024">
    <property type="term" value="P:glycosaminoglycan biosynthetic process"/>
    <property type="evidence" value="ECO:0007669"/>
    <property type="project" value="TreeGrafter"/>
</dbReference>
<keyword evidence="13" id="KW-1185">Reference proteome</keyword>
<dbReference type="FunFam" id="1.20.5.100:FF:000001">
    <property type="entry name" value="UDP-glucose 6-dehydrogenase"/>
    <property type="match status" value="1"/>
</dbReference>
<feature type="binding site" evidence="9">
    <location>
        <position position="246"/>
    </location>
    <ligand>
        <name>substrate</name>
    </ligand>
</feature>
<evidence type="ECO:0000256" key="3">
    <source>
        <dbReference type="ARBA" id="ARBA00012954"/>
    </source>
</evidence>
<feature type="binding site" evidence="9">
    <location>
        <position position="365"/>
    </location>
    <ligand>
        <name>substrate</name>
    </ligand>
</feature>
<dbReference type="GO" id="GO:0051287">
    <property type="term" value="F:NAD binding"/>
    <property type="evidence" value="ECO:0007669"/>
    <property type="project" value="InterPro"/>
</dbReference>
<dbReference type="InterPro" id="IPR017476">
    <property type="entry name" value="UDP-Glc/GDP-Man"/>
</dbReference>
<keyword evidence="5 7" id="KW-0520">NAD</keyword>
<dbReference type="InterPro" id="IPR014026">
    <property type="entry name" value="UDP-Glc/GDP-Man_DH_dimer"/>
</dbReference>
<comment type="catalytic activity">
    <reaction evidence="6 7">
        <text>UDP-alpha-D-glucose + 2 NAD(+) + H2O = UDP-alpha-D-glucuronate + 2 NADH + 3 H(+)</text>
        <dbReference type="Rhea" id="RHEA:23596"/>
        <dbReference type="ChEBI" id="CHEBI:15377"/>
        <dbReference type="ChEBI" id="CHEBI:15378"/>
        <dbReference type="ChEBI" id="CHEBI:57540"/>
        <dbReference type="ChEBI" id="CHEBI:57945"/>
        <dbReference type="ChEBI" id="CHEBI:58052"/>
        <dbReference type="ChEBI" id="CHEBI:58885"/>
        <dbReference type="EC" id="1.1.1.22"/>
    </reaction>
</comment>
<comment type="pathway">
    <text evidence="1">Nucleotide-sugar biosynthesis; UDP-alpha-D-glucuronate biosynthesis; UDP-alpha-D-glucuronate from UDP-alpha-D-glucose: step 1/1.</text>
</comment>
<dbReference type="InterPro" id="IPR028357">
    <property type="entry name" value="UDPglc_DH_bac"/>
</dbReference>
<dbReference type="SUPFAM" id="SSF48179">
    <property type="entry name" value="6-phosphogluconate dehydrogenase C-terminal domain-like"/>
    <property type="match status" value="1"/>
</dbReference>
<dbReference type="UniPathway" id="UPA00038">
    <property type="reaction ID" value="UER00491"/>
</dbReference>
<dbReference type="Pfam" id="PF03720">
    <property type="entry name" value="UDPG_MGDP_dh_C"/>
    <property type="match status" value="1"/>
</dbReference>
<feature type="binding site" evidence="9">
    <location>
        <position position="299"/>
    </location>
    <ligand>
        <name>substrate</name>
    </ligand>
</feature>
<dbReference type="PANTHER" id="PTHR11374:SF3">
    <property type="entry name" value="UDP-GLUCOSE 6-DEHYDROGENASE"/>
    <property type="match status" value="1"/>
</dbReference>
<dbReference type="SUPFAM" id="SSF51735">
    <property type="entry name" value="NAD(P)-binding Rossmann-fold domains"/>
    <property type="match status" value="1"/>
</dbReference>
<dbReference type="GO" id="GO:0000271">
    <property type="term" value="P:polysaccharide biosynthetic process"/>
    <property type="evidence" value="ECO:0007669"/>
    <property type="project" value="InterPro"/>
</dbReference>
<evidence type="ECO:0000256" key="6">
    <source>
        <dbReference type="ARBA" id="ARBA00047473"/>
    </source>
</evidence>
<protein>
    <recommendedName>
        <fullName evidence="3 7">UDP-glucose 6-dehydrogenase</fullName>
        <ecNumber evidence="3 7">1.1.1.22</ecNumber>
    </recommendedName>
</protein>
<feature type="binding site" evidence="10">
    <location>
        <position position="117"/>
    </location>
    <ligand>
        <name>NAD(+)</name>
        <dbReference type="ChEBI" id="CHEBI:57540"/>
    </ligand>
</feature>
<dbReference type="NCBIfam" id="TIGR03026">
    <property type="entry name" value="NDP-sugDHase"/>
    <property type="match status" value="1"/>
</dbReference>